<evidence type="ECO:0000256" key="4">
    <source>
        <dbReference type="ARBA" id="ARBA00022692"/>
    </source>
</evidence>
<evidence type="ECO:0000256" key="1">
    <source>
        <dbReference type="ARBA" id="ARBA00004479"/>
    </source>
</evidence>
<evidence type="ECO:0000256" key="5">
    <source>
        <dbReference type="ARBA" id="ARBA00022729"/>
    </source>
</evidence>
<name>A0ABY7EKN3_MYAAR</name>
<dbReference type="Pfam" id="PF13676">
    <property type="entry name" value="TIR_2"/>
    <property type="match status" value="1"/>
</dbReference>
<accession>A0ABY7EKN3</accession>
<dbReference type="Pfam" id="PF13855">
    <property type="entry name" value="LRR_8"/>
    <property type="match status" value="2"/>
</dbReference>
<comment type="similarity">
    <text evidence="2">Belongs to the Toll-like receptor family.</text>
</comment>
<organism evidence="13 14">
    <name type="scientific">Mya arenaria</name>
    <name type="common">Soft-shell clam</name>
    <dbReference type="NCBI Taxonomy" id="6604"/>
    <lineage>
        <taxon>Eukaryota</taxon>
        <taxon>Metazoa</taxon>
        <taxon>Spiralia</taxon>
        <taxon>Lophotrochozoa</taxon>
        <taxon>Mollusca</taxon>
        <taxon>Bivalvia</taxon>
        <taxon>Autobranchia</taxon>
        <taxon>Heteroconchia</taxon>
        <taxon>Euheterodonta</taxon>
        <taxon>Imparidentia</taxon>
        <taxon>Neoheterodontei</taxon>
        <taxon>Myida</taxon>
        <taxon>Myoidea</taxon>
        <taxon>Myidae</taxon>
        <taxon>Mya</taxon>
    </lineage>
</organism>
<keyword evidence="8 11" id="KW-0472">Membrane</keyword>
<dbReference type="Proteomes" id="UP001164746">
    <property type="component" value="Chromosome 7"/>
</dbReference>
<keyword evidence="3" id="KW-0433">Leucine-rich repeat</keyword>
<dbReference type="SMART" id="SM00369">
    <property type="entry name" value="LRR_TYP"/>
    <property type="match status" value="5"/>
</dbReference>
<dbReference type="InterPro" id="IPR032675">
    <property type="entry name" value="LRR_dom_sf"/>
</dbReference>
<dbReference type="InterPro" id="IPR017241">
    <property type="entry name" value="Toll-like_receptor"/>
</dbReference>
<dbReference type="SUPFAM" id="SSF52200">
    <property type="entry name" value="Toll/Interleukin receptor TIR domain"/>
    <property type="match status" value="1"/>
</dbReference>
<reference evidence="13" key="1">
    <citation type="submission" date="2022-11" db="EMBL/GenBank/DDBJ databases">
        <title>Centuries of genome instability and evolution in soft-shell clam transmissible cancer (bioRxiv).</title>
        <authorList>
            <person name="Hart S.F.M."/>
            <person name="Yonemitsu M.A."/>
            <person name="Giersch R.M."/>
            <person name="Beal B.F."/>
            <person name="Arriagada G."/>
            <person name="Davis B.W."/>
            <person name="Ostrander E.A."/>
            <person name="Goff S.P."/>
            <person name="Metzger M.J."/>
        </authorList>
    </citation>
    <scope>NUCLEOTIDE SEQUENCE</scope>
    <source>
        <strain evidence="13">MELC-2E11</strain>
        <tissue evidence="13">Siphon/mantle</tissue>
    </source>
</reference>
<dbReference type="PROSITE" id="PS51450">
    <property type="entry name" value="LRR"/>
    <property type="match status" value="1"/>
</dbReference>
<keyword evidence="14" id="KW-1185">Reference proteome</keyword>
<dbReference type="Gene3D" id="3.80.10.10">
    <property type="entry name" value="Ribonuclease Inhibitor"/>
    <property type="match status" value="3"/>
</dbReference>
<gene>
    <name evidence="13" type="ORF">MAR_035628</name>
</gene>
<keyword evidence="5" id="KW-0732">Signal</keyword>
<dbReference type="PROSITE" id="PS50104">
    <property type="entry name" value="TIR"/>
    <property type="match status" value="1"/>
</dbReference>
<evidence type="ECO:0000256" key="9">
    <source>
        <dbReference type="ARBA" id="ARBA00023170"/>
    </source>
</evidence>
<evidence type="ECO:0000256" key="2">
    <source>
        <dbReference type="ARBA" id="ARBA00009634"/>
    </source>
</evidence>
<evidence type="ECO:0000256" key="3">
    <source>
        <dbReference type="ARBA" id="ARBA00022614"/>
    </source>
</evidence>
<dbReference type="InterPro" id="IPR035897">
    <property type="entry name" value="Toll_tir_struct_dom_sf"/>
</dbReference>
<dbReference type="Gene3D" id="3.40.50.10140">
    <property type="entry name" value="Toll/interleukin-1 receptor homology (TIR) domain"/>
    <property type="match status" value="1"/>
</dbReference>
<dbReference type="SMART" id="SM00255">
    <property type="entry name" value="TIR"/>
    <property type="match status" value="1"/>
</dbReference>
<feature type="transmembrane region" description="Helical" evidence="11">
    <location>
        <begin position="675"/>
        <end position="699"/>
    </location>
</feature>
<evidence type="ECO:0000313" key="14">
    <source>
        <dbReference type="Proteomes" id="UP001164746"/>
    </source>
</evidence>
<feature type="domain" description="TIR" evidence="12">
    <location>
        <begin position="731"/>
        <end position="872"/>
    </location>
</feature>
<dbReference type="PANTHER" id="PTHR24365">
    <property type="entry name" value="TOLL-LIKE RECEPTOR"/>
    <property type="match status" value="1"/>
</dbReference>
<dbReference type="PIRSF" id="PIRSF037595">
    <property type="entry name" value="Toll-like_receptor"/>
    <property type="match status" value="1"/>
</dbReference>
<proteinExistence type="inferred from homology"/>
<sequence length="874" mass="101062">MGQDNYLFVIAFLIVHANISMSFFTCGPDLKCSCTTRPSGAIAMDCKARNVKLRQVCENIAQIYPNVSDLNIARNNIGSINAKDMNHCRNISSLNMNYNQISSLRSGVLKDFRNILTLDLSENVLDIFNNTAFDPSVLPSSLRILKLYGNFREDSKLERSFAYPNFTKLRNLAMLQMDGIETDFGLEYENSSVKNLTLSSQGPLGFCSIKEIFPTTFHSLANIRVLDISSCRIENIYRDAFKHMKCLEILDLSLNRRLGFSSLKNITYSLQFTNIQFVNYSRVYTSFGVGTIILNRDICYLRNTSLKAVAFDGNNIEMIEKNTNLLLPKHLETIYGQENTFTFGLYLFQFGCLENVLHIHANNQNKMHSPIKYFAEPTSKNDNDRNRDSECPFMTEESLKSIAKDIHDCTYFPAKETVAEMKPQFSRSLKSIYFSGCNLVYSIDNTDINISPSNNTIEVLDFSKNAFHSLSGRIGPFPNLKFLSLSRSYCSFISSEILSMVKLENLQLDQNYLGEMFAHQGRGDTFEYLTHLKTLNLSTNRITRLHKNIFSRLKNVENIDLSSKNIEMFDVHVTSLKNLLHLNLQGNTVHKLNHKTRQLLEDNSMRIGKNFTLDLRNNSIEYSCSNQQFLYWLLDHKERLQGFHEMVFYRLNGSSVDSTAFLREVPHLRAQCRSYTVAIVLSALGVLSACAIIIAVILYKKRWKLRYWYYMTKQNYFGYRRLVNDYKDDDYRYDAFISYSDHDLHFIRDEIIPRLENRGMKLCVHQRDFLPGIPITDNIVDAIRTSNKTVVILSKTFVKKQWCIFEFNMARMESIDKRLCENGCLVIVLYENVPAKEIPLEVMDWIDNHSYIRYTRDPDGQPLFWESLTTAIEH</sequence>
<evidence type="ECO:0000256" key="11">
    <source>
        <dbReference type="SAM" id="Phobius"/>
    </source>
</evidence>
<keyword evidence="10" id="KW-0325">Glycoprotein</keyword>
<feature type="transmembrane region" description="Helical" evidence="11">
    <location>
        <begin position="7"/>
        <end position="25"/>
    </location>
</feature>
<dbReference type="InterPro" id="IPR001611">
    <property type="entry name" value="Leu-rich_rpt"/>
</dbReference>
<protein>
    <submittedName>
        <fullName evidence="13">TLR4-like protein</fullName>
    </submittedName>
</protein>
<evidence type="ECO:0000256" key="10">
    <source>
        <dbReference type="ARBA" id="ARBA00023180"/>
    </source>
</evidence>
<evidence type="ECO:0000259" key="12">
    <source>
        <dbReference type="PROSITE" id="PS50104"/>
    </source>
</evidence>
<evidence type="ECO:0000256" key="7">
    <source>
        <dbReference type="ARBA" id="ARBA00022989"/>
    </source>
</evidence>
<evidence type="ECO:0000256" key="8">
    <source>
        <dbReference type="ARBA" id="ARBA00023136"/>
    </source>
</evidence>
<keyword evidence="7 11" id="KW-1133">Transmembrane helix</keyword>
<dbReference type="EMBL" id="CP111018">
    <property type="protein sequence ID" value="WAR10552.1"/>
    <property type="molecule type" value="Genomic_DNA"/>
</dbReference>
<dbReference type="InterPro" id="IPR003591">
    <property type="entry name" value="Leu-rich_rpt_typical-subtyp"/>
</dbReference>
<dbReference type="InterPro" id="IPR000157">
    <property type="entry name" value="TIR_dom"/>
</dbReference>
<dbReference type="SUPFAM" id="SSF52058">
    <property type="entry name" value="L domain-like"/>
    <property type="match status" value="2"/>
</dbReference>
<keyword evidence="6" id="KW-0677">Repeat</keyword>
<comment type="subcellular location">
    <subcellularLocation>
        <location evidence="1">Membrane</location>
        <topology evidence="1">Single-pass type I membrane protein</topology>
    </subcellularLocation>
</comment>
<dbReference type="PANTHER" id="PTHR24365:SF541">
    <property type="entry name" value="PROTEIN TOLL-RELATED"/>
    <property type="match status" value="1"/>
</dbReference>
<evidence type="ECO:0000313" key="13">
    <source>
        <dbReference type="EMBL" id="WAR10552.1"/>
    </source>
</evidence>
<evidence type="ECO:0000256" key="6">
    <source>
        <dbReference type="ARBA" id="ARBA00022737"/>
    </source>
</evidence>
<keyword evidence="4 11" id="KW-0812">Transmembrane</keyword>
<keyword evidence="9" id="KW-0675">Receptor</keyword>